<evidence type="ECO:0000313" key="11">
    <source>
        <dbReference type="Proteomes" id="UP000321816"/>
    </source>
</evidence>
<keyword evidence="5 10" id="KW-0418">Kinase</keyword>
<keyword evidence="6" id="KW-0067">ATP-binding</keyword>
<keyword evidence="11" id="KW-1185">Reference proteome</keyword>
<dbReference type="KEGG" id="ahal:FTX54_015270"/>
<evidence type="ECO:0000256" key="6">
    <source>
        <dbReference type="ARBA" id="ARBA00022840"/>
    </source>
</evidence>
<dbReference type="RefSeq" id="WP_147802797.1">
    <property type="nucleotide sequence ID" value="NZ_CP144914.1"/>
</dbReference>
<dbReference type="InterPro" id="IPR025669">
    <property type="entry name" value="AAA_dom"/>
</dbReference>
<evidence type="ECO:0000256" key="4">
    <source>
        <dbReference type="ARBA" id="ARBA00022741"/>
    </source>
</evidence>
<dbReference type="Proteomes" id="UP000321816">
    <property type="component" value="Chromosome"/>
</dbReference>
<name>A0A5C7FL09_9BACI</name>
<evidence type="ECO:0000256" key="8">
    <source>
        <dbReference type="ARBA" id="ARBA00051245"/>
    </source>
</evidence>
<evidence type="ECO:0000313" key="10">
    <source>
        <dbReference type="EMBL" id="WWD79735.1"/>
    </source>
</evidence>
<keyword evidence="3 10" id="KW-0808">Transferase</keyword>
<accession>A0A5C7FL09</accession>
<dbReference type="GO" id="GO:0042802">
    <property type="term" value="F:identical protein binding"/>
    <property type="evidence" value="ECO:0007669"/>
    <property type="project" value="UniProtKB-ARBA"/>
</dbReference>
<dbReference type="Gene3D" id="3.40.50.300">
    <property type="entry name" value="P-loop containing nucleotide triphosphate hydrolases"/>
    <property type="match status" value="1"/>
</dbReference>
<organism evidence="10 11">
    <name type="scientific">Alkalicoccus halolimnae</name>
    <dbReference type="NCBI Taxonomy" id="1667239"/>
    <lineage>
        <taxon>Bacteria</taxon>
        <taxon>Bacillati</taxon>
        <taxon>Bacillota</taxon>
        <taxon>Bacilli</taxon>
        <taxon>Bacillales</taxon>
        <taxon>Bacillaceae</taxon>
        <taxon>Alkalicoccus</taxon>
    </lineage>
</organism>
<dbReference type="AlphaFoldDB" id="A0A5C7FL09"/>
<dbReference type="EMBL" id="CP144914">
    <property type="protein sequence ID" value="WWD79735.1"/>
    <property type="molecule type" value="Genomic_DNA"/>
</dbReference>
<keyword evidence="4" id="KW-0547">Nucleotide-binding</keyword>
<dbReference type="OrthoDB" id="9794577at2"/>
<dbReference type="GO" id="GO:0005886">
    <property type="term" value="C:plasma membrane"/>
    <property type="evidence" value="ECO:0007669"/>
    <property type="project" value="TreeGrafter"/>
</dbReference>
<evidence type="ECO:0000256" key="5">
    <source>
        <dbReference type="ARBA" id="ARBA00022777"/>
    </source>
</evidence>
<dbReference type="FunFam" id="3.40.50.300:FF:000527">
    <property type="entry name" value="Tyrosine-protein kinase etk"/>
    <property type="match status" value="1"/>
</dbReference>
<evidence type="ECO:0000256" key="3">
    <source>
        <dbReference type="ARBA" id="ARBA00022679"/>
    </source>
</evidence>
<reference evidence="10 11" key="1">
    <citation type="submission" date="2024-01" db="EMBL/GenBank/DDBJ databases">
        <title>Complete Genome Sequence of Alkalicoccus halolimnae BZ-SZ-XJ29T, a Moderately Halophilic Bacterium Isolated from a Salt Lake.</title>
        <authorList>
            <person name="Zhao B."/>
        </authorList>
    </citation>
    <scope>NUCLEOTIDE SEQUENCE [LARGE SCALE GENOMIC DNA]</scope>
    <source>
        <strain evidence="10 11">BZ-SZ-XJ29</strain>
    </source>
</reference>
<keyword evidence="7" id="KW-0829">Tyrosine-protein kinase</keyword>
<gene>
    <name evidence="10" type="ORF">FTX54_015270</name>
</gene>
<evidence type="ECO:0000256" key="2">
    <source>
        <dbReference type="ARBA" id="ARBA00011903"/>
    </source>
</evidence>
<dbReference type="InterPro" id="IPR005702">
    <property type="entry name" value="Wzc-like_C"/>
</dbReference>
<dbReference type="GO" id="GO:0004715">
    <property type="term" value="F:non-membrane spanning protein tyrosine kinase activity"/>
    <property type="evidence" value="ECO:0007669"/>
    <property type="project" value="UniProtKB-EC"/>
</dbReference>
<comment type="similarity">
    <text evidence="1">Belongs to the CpsD/CapB family.</text>
</comment>
<evidence type="ECO:0000256" key="1">
    <source>
        <dbReference type="ARBA" id="ARBA00007316"/>
    </source>
</evidence>
<evidence type="ECO:0000259" key="9">
    <source>
        <dbReference type="Pfam" id="PF13614"/>
    </source>
</evidence>
<dbReference type="PANTHER" id="PTHR32309:SF13">
    <property type="entry name" value="FERRIC ENTEROBACTIN TRANSPORT PROTEIN FEPE"/>
    <property type="match status" value="1"/>
</dbReference>
<dbReference type="EC" id="2.7.10.2" evidence="2"/>
<proteinExistence type="inferred from homology"/>
<dbReference type="SUPFAM" id="SSF52540">
    <property type="entry name" value="P-loop containing nucleoside triphosphate hydrolases"/>
    <property type="match status" value="1"/>
</dbReference>
<dbReference type="Pfam" id="PF13614">
    <property type="entry name" value="AAA_31"/>
    <property type="match status" value="1"/>
</dbReference>
<feature type="domain" description="AAA" evidence="9">
    <location>
        <begin position="50"/>
        <end position="174"/>
    </location>
</feature>
<dbReference type="GO" id="GO:0005524">
    <property type="term" value="F:ATP binding"/>
    <property type="evidence" value="ECO:0007669"/>
    <property type="project" value="UniProtKB-KW"/>
</dbReference>
<dbReference type="InterPro" id="IPR050445">
    <property type="entry name" value="Bact_polysacc_biosynth/exp"/>
</dbReference>
<protein>
    <recommendedName>
        <fullName evidence="2">non-specific protein-tyrosine kinase</fullName>
        <ecNumber evidence="2">2.7.10.2</ecNumber>
    </recommendedName>
</protein>
<dbReference type="NCBIfam" id="TIGR01007">
    <property type="entry name" value="eps_fam"/>
    <property type="match status" value="1"/>
</dbReference>
<dbReference type="CDD" id="cd05387">
    <property type="entry name" value="BY-kinase"/>
    <property type="match status" value="1"/>
</dbReference>
<dbReference type="PANTHER" id="PTHR32309">
    <property type="entry name" value="TYROSINE-PROTEIN KINASE"/>
    <property type="match status" value="1"/>
</dbReference>
<sequence>MGLKGKSRSAGAFDKQRALITELDKRSPIAEQFRTLRTNIQFASIDKKLKTILVTSSSPGEGKSTTAANLSIVLSQLGSNVLLVDADLRKPTVHFSFQVSNQTGLTNVVTGQAPLQATVAETAIANLDVLSSGPVPPNPSELLGSSKMKMFVEEASGLYDYIIFDTPPVNAVTDPQILAGLLDGTVLVIRSGRTEEEQAKKAVASLKKVEANLLGAVLNDRVLEESHNYDYYGEG</sequence>
<comment type="catalytic activity">
    <reaction evidence="8">
        <text>L-tyrosyl-[protein] + ATP = O-phospho-L-tyrosyl-[protein] + ADP + H(+)</text>
        <dbReference type="Rhea" id="RHEA:10596"/>
        <dbReference type="Rhea" id="RHEA-COMP:10136"/>
        <dbReference type="Rhea" id="RHEA-COMP:20101"/>
        <dbReference type="ChEBI" id="CHEBI:15378"/>
        <dbReference type="ChEBI" id="CHEBI:30616"/>
        <dbReference type="ChEBI" id="CHEBI:46858"/>
        <dbReference type="ChEBI" id="CHEBI:61978"/>
        <dbReference type="ChEBI" id="CHEBI:456216"/>
        <dbReference type="EC" id="2.7.10.2"/>
    </reaction>
</comment>
<evidence type="ECO:0000256" key="7">
    <source>
        <dbReference type="ARBA" id="ARBA00023137"/>
    </source>
</evidence>
<dbReference type="InterPro" id="IPR027417">
    <property type="entry name" value="P-loop_NTPase"/>
</dbReference>